<dbReference type="GO" id="GO:0000128">
    <property type="term" value="P:flocculation"/>
    <property type="evidence" value="ECO:0007669"/>
    <property type="project" value="InterPro"/>
</dbReference>
<comment type="caution">
    <text evidence="2">The sequence shown here is derived from an EMBL/GenBank/DDBJ whole genome shotgun (WGS) entry which is preliminary data.</text>
</comment>
<evidence type="ECO:0000313" key="3">
    <source>
        <dbReference type="Proteomes" id="UP000092321"/>
    </source>
</evidence>
<protein>
    <submittedName>
        <fullName evidence="2">Uncharacterized protein</fullName>
    </submittedName>
</protein>
<keyword evidence="3" id="KW-1185">Reference proteome</keyword>
<gene>
    <name evidence="2" type="ORF">HANVADRAFT_63755</name>
</gene>
<dbReference type="Proteomes" id="UP000092321">
    <property type="component" value="Unassembled WGS sequence"/>
</dbReference>
<organism evidence="2 3">
    <name type="scientific">Hanseniaspora valbyensis NRRL Y-1626</name>
    <dbReference type="NCBI Taxonomy" id="766949"/>
    <lineage>
        <taxon>Eukaryota</taxon>
        <taxon>Fungi</taxon>
        <taxon>Dikarya</taxon>
        <taxon>Ascomycota</taxon>
        <taxon>Saccharomycotina</taxon>
        <taxon>Saccharomycetes</taxon>
        <taxon>Saccharomycodales</taxon>
        <taxon>Saccharomycodaceae</taxon>
        <taxon>Hanseniaspora</taxon>
    </lineage>
</organism>
<proteinExistence type="predicted"/>
<dbReference type="AlphaFoldDB" id="A0A1B7T997"/>
<reference evidence="3" key="1">
    <citation type="journal article" date="2016" name="Proc. Natl. Acad. Sci. U.S.A.">
        <title>Comparative genomics of biotechnologically important yeasts.</title>
        <authorList>
            <person name="Riley R."/>
            <person name="Haridas S."/>
            <person name="Wolfe K.H."/>
            <person name="Lopes M.R."/>
            <person name="Hittinger C.T."/>
            <person name="Goeker M."/>
            <person name="Salamov A.A."/>
            <person name="Wisecaver J.H."/>
            <person name="Long T.M."/>
            <person name="Calvey C.H."/>
            <person name="Aerts A.L."/>
            <person name="Barry K.W."/>
            <person name="Choi C."/>
            <person name="Clum A."/>
            <person name="Coughlan A.Y."/>
            <person name="Deshpande S."/>
            <person name="Douglass A.P."/>
            <person name="Hanson S.J."/>
            <person name="Klenk H.-P."/>
            <person name="LaButti K.M."/>
            <person name="Lapidus A."/>
            <person name="Lindquist E.A."/>
            <person name="Lipzen A.M."/>
            <person name="Meier-Kolthoff J.P."/>
            <person name="Ohm R.A."/>
            <person name="Otillar R.P."/>
            <person name="Pangilinan J.L."/>
            <person name="Peng Y."/>
            <person name="Rokas A."/>
            <person name="Rosa C.A."/>
            <person name="Scheuner C."/>
            <person name="Sibirny A.A."/>
            <person name="Slot J.C."/>
            <person name="Stielow J.B."/>
            <person name="Sun H."/>
            <person name="Kurtzman C.P."/>
            <person name="Blackwell M."/>
            <person name="Grigoriev I.V."/>
            <person name="Jeffries T.W."/>
        </authorList>
    </citation>
    <scope>NUCLEOTIDE SEQUENCE [LARGE SCALE GENOMIC DNA]</scope>
    <source>
        <strain evidence="3">NRRL Y-1626</strain>
    </source>
</reference>
<dbReference type="OrthoDB" id="4070235at2759"/>
<name>A0A1B7T997_9ASCO</name>
<feature type="signal peptide" evidence="1">
    <location>
        <begin position="1"/>
        <end position="20"/>
    </location>
</feature>
<dbReference type="Pfam" id="PF00624">
    <property type="entry name" value="Flocculin"/>
    <property type="match status" value="2"/>
</dbReference>
<feature type="chain" id="PRO_5008598654" evidence="1">
    <location>
        <begin position="21"/>
        <end position="209"/>
    </location>
</feature>
<dbReference type="EMBL" id="LXPE01000152">
    <property type="protein sequence ID" value="OBA25304.1"/>
    <property type="molecule type" value="Genomic_DNA"/>
</dbReference>
<evidence type="ECO:0000256" key="1">
    <source>
        <dbReference type="SAM" id="SignalP"/>
    </source>
</evidence>
<accession>A0A1B7T997</accession>
<sequence length="209" mass="23206">MNKFLAFILFMFGNVAVALADTADNSTSSLASYVTDGLTVVGPSDSLYATNINSYWSGDYNSTYSTLLITKTIDYVSTVYYVATPEVHVETTVSSSAVTYWNGTVTSTYSTSFSTFEGTDGYETVETFYYLATPISRYISTSYSFWSGDADTTYSTSVFTVSDNNSTSPEQIHQRQSTQFTTWRPQSLEKCQPRQVTGVETSQQPFPPW</sequence>
<evidence type="ECO:0000313" key="2">
    <source>
        <dbReference type="EMBL" id="OBA25304.1"/>
    </source>
</evidence>
<keyword evidence="1" id="KW-0732">Signal</keyword>
<dbReference type="InterPro" id="IPR001389">
    <property type="entry name" value="Flocculin"/>
</dbReference>